<reference evidence="1" key="1">
    <citation type="submission" date="2022-10" db="EMBL/GenBank/DDBJ databases">
        <title>Genome Sequence of Xylaria curta.</title>
        <authorList>
            <person name="Buettner E."/>
        </authorList>
    </citation>
    <scope>NUCLEOTIDE SEQUENCE</scope>
    <source>
        <strain evidence="1">Babe10</strain>
    </source>
</reference>
<gene>
    <name evidence="1" type="ORF">NUW58_g6957</name>
</gene>
<accession>A0ACC1NNG2</accession>
<comment type="caution">
    <text evidence="1">The sequence shown here is derived from an EMBL/GenBank/DDBJ whole genome shotgun (WGS) entry which is preliminary data.</text>
</comment>
<proteinExistence type="predicted"/>
<evidence type="ECO:0000313" key="2">
    <source>
        <dbReference type="Proteomes" id="UP001143856"/>
    </source>
</evidence>
<protein>
    <submittedName>
        <fullName evidence="1">Uncharacterized protein</fullName>
    </submittedName>
</protein>
<organism evidence="1 2">
    <name type="scientific">Xylaria curta</name>
    <dbReference type="NCBI Taxonomy" id="42375"/>
    <lineage>
        <taxon>Eukaryota</taxon>
        <taxon>Fungi</taxon>
        <taxon>Dikarya</taxon>
        <taxon>Ascomycota</taxon>
        <taxon>Pezizomycotina</taxon>
        <taxon>Sordariomycetes</taxon>
        <taxon>Xylariomycetidae</taxon>
        <taxon>Xylariales</taxon>
        <taxon>Xylariaceae</taxon>
        <taxon>Xylaria</taxon>
    </lineage>
</organism>
<keyword evidence="2" id="KW-1185">Reference proteome</keyword>
<evidence type="ECO:0000313" key="1">
    <source>
        <dbReference type="EMBL" id="KAJ2980386.1"/>
    </source>
</evidence>
<sequence length="264" mass="26774">MFFAKTTISAALVAAVNAHMKMATPAPFDPEHLNNSPLDASGSDFPCKFGVGYSATGGTTNTYELGSSQQLSFIGSAVHGGGSCQVVMTYDNPPTKDSKWKVIHSIEGGCPAKGTEGNLAENPDAKSPFSYPFKVPSDIPSGKGVIGFTWFNRIGNREMYMNCGPLELTGSGGDKANFDKLPDMVVLNIAGKPTTPEGVDYKFANPGSSVEDNTGKYGVATCGKDGCQNGGTGGGSGGSAPPSSSAPAGGNGGGGGARARAAVD</sequence>
<name>A0ACC1NNG2_9PEZI</name>
<dbReference type="Proteomes" id="UP001143856">
    <property type="component" value="Unassembled WGS sequence"/>
</dbReference>
<dbReference type="EMBL" id="JAPDGR010001689">
    <property type="protein sequence ID" value="KAJ2980386.1"/>
    <property type="molecule type" value="Genomic_DNA"/>
</dbReference>